<dbReference type="InterPro" id="IPR036383">
    <property type="entry name" value="TSP1_rpt_sf"/>
</dbReference>
<dbReference type="InterPro" id="IPR000716">
    <property type="entry name" value="Thyroglobulin_1"/>
</dbReference>
<name>E4YJK4_OIKDI</name>
<dbReference type="PROSITE" id="PS51162">
    <property type="entry name" value="THYROGLOBULIN_1_2"/>
    <property type="match status" value="1"/>
</dbReference>
<feature type="region of interest" description="Disordered" evidence="7">
    <location>
        <begin position="309"/>
        <end position="336"/>
    </location>
</feature>
<evidence type="ECO:0000256" key="5">
    <source>
        <dbReference type="ARBA" id="ARBA00023180"/>
    </source>
</evidence>
<evidence type="ECO:0000256" key="3">
    <source>
        <dbReference type="ARBA" id="ARBA00022729"/>
    </source>
</evidence>
<dbReference type="InterPro" id="IPR009030">
    <property type="entry name" value="Growth_fac_rcpt_cys_sf"/>
</dbReference>
<dbReference type="PROSITE" id="PS50092">
    <property type="entry name" value="TSP1"/>
    <property type="match status" value="1"/>
</dbReference>
<accession>E4YJK4</accession>
<dbReference type="Pfam" id="PF13330">
    <property type="entry name" value="Mucin2_WxxW"/>
    <property type="match status" value="1"/>
</dbReference>
<evidence type="ECO:0000256" key="1">
    <source>
        <dbReference type="ARBA" id="ARBA00004613"/>
    </source>
</evidence>
<feature type="compositionally biased region" description="Low complexity" evidence="7">
    <location>
        <begin position="493"/>
        <end position="506"/>
    </location>
</feature>
<evidence type="ECO:0000256" key="2">
    <source>
        <dbReference type="ARBA" id="ARBA00022525"/>
    </source>
</evidence>
<sequence length="686" mass="76670">MPKMLKFSCLGLSEATRLSGEFNADQLAKIDRPCEEGRNKTGYPSKCRADGLWEPKQCDERGCFCVNPLNGEIDITTVTGPSGSLSCAEMCLGGDWSKWFNTDDPATLTGELRRGDLETLDRARLESKRLCEAPIGFKVGLASTRSSIDLENTPGLVVEYDGPTMGVRCYPNDSSCDDFIIKFCCPLNSVCHWSEWSSWSSCSSTCGAKGIRHRERNELFKPNDMDECPEESCGGSCSGRPQQEETCQPDCGVYGVWNGQGCTCDAGWFGQCCREEAAFGNSEMSADDAGTFSFQDRFSGRFPSRPFSSQLISANLPDEDDQTEVSSLSESDSAAENETCKKLMNREAPRNGQLTCQRHRQTSSIACTVTCNPGHDFVEKPAHKYFCHPSGVIFTNPPGRSLDWPDCTRKHSTKGQRSDIYMEYALEDGDNCEENLHELKRAFKEQNTKQIVGEPLPGFNFFTRVRMRCGRKEEVLKAAQSEDQRPISTLISARSSGASSLASQDSPKLVSKDELRREKKKTNRKSRRQERRNERKNRARRSVDNSRVFVELRVLQFAQQTSPSTTFNVPAFLRSHFNAMNSTVLDLRTHKRGNNKEKLLARLQLAEIVEEPIEENRCLNGEVKRIHENEAICVACPAGTYQKSSQCQPCPAGQFNPKEARTACRRCPPGFEPTVTGGKSLTDCYW</sequence>
<dbReference type="Pfam" id="PF07699">
    <property type="entry name" value="Ephrin_rec_like"/>
    <property type="match status" value="1"/>
</dbReference>
<protein>
    <recommendedName>
        <fullName evidence="8">Thyroglobulin type-1 domain-containing protein</fullName>
    </recommendedName>
</protein>
<dbReference type="SMART" id="SM00209">
    <property type="entry name" value="TSP1"/>
    <property type="match status" value="1"/>
</dbReference>
<dbReference type="PROSITE" id="PS00484">
    <property type="entry name" value="THYROGLOBULIN_1_1"/>
    <property type="match status" value="1"/>
</dbReference>
<dbReference type="InterPro" id="IPR011641">
    <property type="entry name" value="Tyr-kin_ephrin_A/B_rcpt-like"/>
</dbReference>
<dbReference type="SUPFAM" id="SSF57610">
    <property type="entry name" value="Thyroglobulin type-1 domain"/>
    <property type="match status" value="1"/>
</dbReference>
<dbReference type="SUPFAM" id="SSF82895">
    <property type="entry name" value="TSP-1 type 1 repeat"/>
    <property type="match status" value="1"/>
</dbReference>
<dbReference type="GO" id="GO:0005576">
    <property type="term" value="C:extracellular region"/>
    <property type="evidence" value="ECO:0007669"/>
    <property type="project" value="UniProtKB-SubCell"/>
</dbReference>
<dbReference type="Gene3D" id="2.10.50.10">
    <property type="entry name" value="Tumor Necrosis Factor Receptor, subunit A, domain 2"/>
    <property type="match status" value="1"/>
</dbReference>
<keyword evidence="5" id="KW-0325">Glycoprotein</keyword>
<organism evidence="9">
    <name type="scientific">Oikopleura dioica</name>
    <name type="common">Tunicate</name>
    <dbReference type="NCBI Taxonomy" id="34765"/>
    <lineage>
        <taxon>Eukaryota</taxon>
        <taxon>Metazoa</taxon>
        <taxon>Chordata</taxon>
        <taxon>Tunicata</taxon>
        <taxon>Appendicularia</taxon>
        <taxon>Copelata</taxon>
        <taxon>Oikopleuridae</taxon>
        <taxon>Oikopleura</taxon>
    </lineage>
</organism>
<keyword evidence="2" id="KW-0964">Secreted</keyword>
<dbReference type="SMART" id="SM01411">
    <property type="entry name" value="Ephrin_rec_like"/>
    <property type="match status" value="1"/>
</dbReference>
<keyword evidence="3" id="KW-0732">Signal</keyword>
<dbReference type="InterPro" id="IPR036857">
    <property type="entry name" value="Thyroglobulin_1_sf"/>
</dbReference>
<dbReference type="InterPro" id="IPR025155">
    <property type="entry name" value="WxxW_domain"/>
</dbReference>
<dbReference type="AlphaFoldDB" id="E4YJK4"/>
<dbReference type="Proteomes" id="UP000011014">
    <property type="component" value="Unassembled WGS sequence"/>
</dbReference>
<evidence type="ECO:0000256" key="4">
    <source>
        <dbReference type="ARBA" id="ARBA00023157"/>
    </source>
</evidence>
<feature type="compositionally biased region" description="Polar residues" evidence="7">
    <location>
        <begin position="324"/>
        <end position="336"/>
    </location>
</feature>
<dbReference type="SUPFAM" id="SSF57184">
    <property type="entry name" value="Growth factor receptor domain"/>
    <property type="match status" value="1"/>
</dbReference>
<proteinExistence type="predicted"/>
<comment type="caution">
    <text evidence="6">Lacks conserved residue(s) required for the propagation of feature annotation.</text>
</comment>
<reference evidence="9" key="1">
    <citation type="journal article" date="2010" name="Science">
        <title>Plasticity of animal genome architecture unmasked by rapid evolution of a pelagic tunicate.</title>
        <authorList>
            <person name="Denoeud F."/>
            <person name="Henriet S."/>
            <person name="Mungpakdee S."/>
            <person name="Aury J.M."/>
            <person name="Da Silva C."/>
            <person name="Brinkmann H."/>
            <person name="Mikhaleva J."/>
            <person name="Olsen L.C."/>
            <person name="Jubin C."/>
            <person name="Canestro C."/>
            <person name="Bouquet J.M."/>
            <person name="Danks G."/>
            <person name="Poulain J."/>
            <person name="Campsteijn C."/>
            <person name="Adamski M."/>
            <person name="Cross I."/>
            <person name="Yadetie F."/>
            <person name="Muffato M."/>
            <person name="Louis A."/>
            <person name="Butcher S."/>
            <person name="Tsagkogeorga G."/>
            <person name="Konrad A."/>
            <person name="Singh S."/>
            <person name="Jensen M.F."/>
            <person name="Cong E.H."/>
            <person name="Eikeseth-Otteraa H."/>
            <person name="Noel B."/>
            <person name="Anthouard V."/>
            <person name="Porcel B.M."/>
            <person name="Kachouri-Lafond R."/>
            <person name="Nishino A."/>
            <person name="Ugolini M."/>
            <person name="Chourrout P."/>
            <person name="Nishida H."/>
            <person name="Aasland R."/>
            <person name="Huzurbazar S."/>
            <person name="Westhof E."/>
            <person name="Delsuc F."/>
            <person name="Lehrach H."/>
            <person name="Reinhardt R."/>
            <person name="Weissenbach J."/>
            <person name="Roy S.W."/>
            <person name="Artiguenave F."/>
            <person name="Postlethwait J.H."/>
            <person name="Manak J.R."/>
            <person name="Thompson E.M."/>
            <person name="Jaillon O."/>
            <person name="Du Pasquier L."/>
            <person name="Boudinot P."/>
            <person name="Liberles D.A."/>
            <person name="Volff J.N."/>
            <person name="Philippe H."/>
            <person name="Lenhard B."/>
            <person name="Roest Crollius H."/>
            <person name="Wincker P."/>
            <person name="Chourrout D."/>
        </authorList>
    </citation>
    <scope>NUCLEOTIDE SEQUENCE [LARGE SCALE GENOMIC DNA]</scope>
</reference>
<feature type="domain" description="Thyroglobulin type-1" evidence="8">
    <location>
        <begin position="31"/>
        <end position="87"/>
    </location>
</feature>
<feature type="compositionally biased region" description="Basic residues" evidence="7">
    <location>
        <begin position="518"/>
        <end position="540"/>
    </location>
</feature>
<dbReference type="SMART" id="SM00211">
    <property type="entry name" value="TY"/>
    <property type="match status" value="1"/>
</dbReference>
<evidence type="ECO:0000313" key="9">
    <source>
        <dbReference type="EMBL" id="CBY35665.1"/>
    </source>
</evidence>
<evidence type="ECO:0000256" key="6">
    <source>
        <dbReference type="PROSITE-ProRule" id="PRU00500"/>
    </source>
</evidence>
<gene>
    <name evidence="9" type="ORF">GSOID_T00027494001</name>
</gene>
<comment type="subcellular location">
    <subcellularLocation>
        <location evidence="1">Secreted</location>
    </subcellularLocation>
</comment>
<dbReference type="EMBL" id="FN654660">
    <property type="protein sequence ID" value="CBY35665.1"/>
    <property type="molecule type" value="Genomic_DNA"/>
</dbReference>
<feature type="region of interest" description="Disordered" evidence="7">
    <location>
        <begin position="493"/>
        <end position="542"/>
    </location>
</feature>
<evidence type="ECO:0000256" key="7">
    <source>
        <dbReference type="SAM" id="MobiDB-lite"/>
    </source>
</evidence>
<evidence type="ECO:0000259" key="8">
    <source>
        <dbReference type="PROSITE" id="PS51162"/>
    </source>
</evidence>
<keyword evidence="4" id="KW-1015">Disulfide bond</keyword>
<dbReference type="InterPro" id="IPR000884">
    <property type="entry name" value="TSP1_rpt"/>
</dbReference>
<dbReference type="Gene3D" id="2.20.100.10">
    <property type="entry name" value="Thrombospondin type-1 (TSP1) repeat"/>
    <property type="match status" value="1"/>
</dbReference>